<sequence>MTKAFLDKQNFPHPNWPIKELTAHVLEDENLNNFNILIDTVQDLATYGVTSEFFISAIRLLEQGGPGVGVDSQAVEPFLNAAQERLPQNASVEVEVFNELPTIEVDTRLVVPANTHLRNIVRTGTIAFSVAPTTEESGQGPLFAQREDWGGQSESTEDSFEIGVLMEPFSDTEMGGTSARSSIPRVAADEAGPSHQGSVAKGEYWAHIKQELDHASSQREYSQLLECENRDLLIRERKHESFHLFNRVLAQTPALADQAPYNPLECFRDFLNEMREELDEEGGDVLVRDQKEMAFLHGLAQDLRRAGSNSSYIKQILGAG</sequence>
<accession>A0A9N7R4J5</accession>
<proteinExistence type="predicted"/>
<evidence type="ECO:0000313" key="2">
    <source>
        <dbReference type="Proteomes" id="UP001153555"/>
    </source>
</evidence>
<gene>
    <name evidence="1" type="ORF">SHERM_01043</name>
</gene>
<reference evidence="1" key="1">
    <citation type="submission" date="2019-12" db="EMBL/GenBank/DDBJ databases">
        <authorList>
            <person name="Scholes J."/>
        </authorList>
    </citation>
    <scope>NUCLEOTIDE SEQUENCE</scope>
</reference>
<dbReference type="EMBL" id="CACSLK010008657">
    <property type="protein sequence ID" value="CAA0811419.1"/>
    <property type="molecule type" value="Genomic_DNA"/>
</dbReference>
<dbReference type="Proteomes" id="UP001153555">
    <property type="component" value="Unassembled WGS sequence"/>
</dbReference>
<protein>
    <submittedName>
        <fullName evidence="1">Cytochrome C oxidase subunit II-like-transmembrane domain</fullName>
    </submittedName>
</protein>
<comment type="caution">
    <text evidence="1">The sequence shown here is derived from an EMBL/GenBank/DDBJ whole genome shotgun (WGS) entry which is preliminary data.</text>
</comment>
<evidence type="ECO:0000313" key="1">
    <source>
        <dbReference type="EMBL" id="CAA0811419.1"/>
    </source>
</evidence>
<organism evidence="1 2">
    <name type="scientific">Striga hermonthica</name>
    <name type="common">Purple witchweed</name>
    <name type="synonym">Buchnera hermonthica</name>
    <dbReference type="NCBI Taxonomy" id="68872"/>
    <lineage>
        <taxon>Eukaryota</taxon>
        <taxon>Viridiplantae</taxon>
        <taxon>Streptophyta</taxon>
        <taxon>Embryophyta</taxon>
        <taxon>Tracheophyta</taxon>
        <taxon>Spermatophyta</taxon>
        <taxon>Magnoliopsida</taxon>
        <taxon>eudicotyledons</taxon>
        <taxon>Gunneridae</taxon>
        <taxon>Pentapetalae</taxon>
        <taxon>asterids</taxon>
        <taxon>lamiids</taxon>
        <taxon>Lamiales</taxon>
        <taxon>Orobanchaceae</taxon>
        <taxon>Buchnereae</taxon>
        <taxon>Striga</taxon>
    </lineage>
</organism>
<dbReference type="AlphaFoldDB" id="A0A9N7R4J5"/>
<dbReference type="OrthoDB" id="912990at2759"/>
<name>A0A9N7R4J5_STRHE</name>
<keyword evidence="2" id="KW-1185">Reference proteome</keyword>